<accession>A0ACA9RRE1</accession>
<organism evidence="1 2">
    <name type="scientific">Racocetra persica</name>
    <dbReference type="NCBI Taxonomy" id="160502"/>
    <lineage>
        <taxon>Eukaryota</taxon>
        <taxon>Fungi</taxon>
        <taxon>Fungi incertae sedis</taxon>
        <taxon>Mucoromycota</taxon>
        <taxon>Glomeromycotina</taxon>
        <taxon>Glomeromycetes</taxon>
        <taxon>Diversisporales</taxon>
        <taxon>Gigasporaceae</taxon>
        <taxon>Racocetra</taxon>
    </lineage>
</organism>
<proteinExistence type="predicted"/>
<comment type="caution">
    <text evidence="1">The sequence shown here is derived from an EMBL/GenBank/DDBJ whole genome shotgun (WGS) entry which is preliminary data.</text>
</comment>
<sequence>IHEVLSNINFYENNDYDKELIDEKRSVNDKDIQDNFMLPEKELFKIEELLNLDITDFIDSLGEIIIDTNFEFLEENIGQNNNTKSNNKKDWNSEREINTMLD</sequence>
<reference evidence="1" key="1">
    <citation type="submission" date="2021-06" db="EMBL/GenBank/DDBJ databases">
        <authorList>
            <person name="Kallberg Y."/>
            <person name="Tangrot J."/>
            <person name="Rosling A."/>
        </authorList>
    </citation>
    <scope>NUCLEOTIDE SEQUENCE</scope>
    <source>
        <strain evidence="1">MA461A</strain>
    </source>
</reference>
<feature type="non-terminal residue" evidence="1">
    <location>
        <position position="1"/>
    </location>
</feature>
<protein>
    <submittedName>
        <fullName evidence="1">9770_t:CDS:1</fullName>
    </submittedName>
</protein>
<evidence type="ECO:0000313" key="2">
    <source>
        <dbReference type="Proteomes" id="UP000789920"/>
    </source>
</evidence>
<keyword evidence="2" id="KW-1185">Reference proteome</keyword>
<gene>
    <name evidence="1" type="ORF">RPERSI_LOCUS22360</name>
</gene>
<name>A0ACA9RRE1_9GLOM</name>
<dbReference type="EMBL" id="CAJVQC010067520">
    <property type="protein sequence ID" value="CAG8807298.1"/>
    <property type="molecule type" value="Genomic_DNA"/>
</dbReference>
<dbReference type="Proteomes" id="UP000789920">
    <property type="component" value="Unassembled WGS sequence"/>
</dbReference>
<evidence type="ECO:0000313" key="1">
    <source>
        <dbReference type="EMBL" id="CAG8807298.1"/>
    </source>
</evidence>